<feature type="transmembrane region" description="Helical" evidence="1">
    <location>
        <begin position="21"/>
        <end position="41"/>
    </location>
</feature>
<dbReference type="Pfam" id="PF06904">
    <property type="entry name" value="Extensin-like_C"/>
    <property type="match status" value="1"/>
</dbReference>
<evidence type="ECO:0000313" key="3">
    <source>
        <dbReference type="EMBL" id="NHN83315.1"/>
    </source>
</evidence>
<evidence type="ECO:0000313" key="4">
    <source>
        <dbReference type="Proteomes" id="UP000635278"/>
    </source>
</evidence>
<keyword evidence="1" id="KW-1133">Transmembrane helix</keyword>
<reference evidence="3 4" key="1">
    <citation type="journal article" date="2020" name="Int. J. Syst. Evol. Microbiol.">
        <title>Novel acetic acid bacteria from cider fermentations: Acetobacter conturbans sp. nov. and Acetobacter fallax sp. nov.</title>
        <authorList>
            <person name="Sombolestani A.S."/>
            <person name="Cleenwerck I."/>
            <person name="Cnockaert M."/>
            <person name="Borremans W."/>
            <person name="Wieme A.D."/>
            <person name="De Vuyst L."/>
            <person name="Vandamme P."/>
        </authorList>
    </citation>
    <scope>NUCLEOTIDE SEQUENCE [LARGE SCALE GENOMIC DNA]</scope>
    <source>
        <strain evidence="3 4">LMG 30640</strain>
    </source>
</reference>
<feature type="domain" description="Extensin-like C-terminal" evidence="2">
    <location>
        <begin position="74"/>
        <end position="242"/>
    </location>
</feature>
<accession>A0ABX0JN86</accession>
<dbReference type="Proteomes" id="UP000635278">
    <property type="component" value="Unassembled WGS sequence"/>
</dbReference>
<protein>
    <submittedName>
        <fullName evidence="3">Extensin</fullName>
    </submittedName>
</protein>
<name>A0ABX0JN86_9PROT</name>
<sequence>MVVPQTSHSRRNPSLPHWRRLIFLLLLITTIAATVLHRAWLPPVWDPVEPLDLQAPPNVLRPLKLRLLSSSPALCKAALRTAPLHIHAYSAAGSVSCPIPDVMTVSGGPAPGMPEPFLASCRLAVRWSLFETEIAPIVRDAFGTELRRIRQAGSFACRDIRDHPGVRSSHASADAIDVSGFLLADGREISVSAWNSHDQRSIFLHTVRDRACRLFGIVLSPDYNSLHATHLHLQATGFGLCR</sequence>
<evidence type="ECO:0000256" key="1">
    <source>
        <dbReference type="SAM" id="Phobius"/>
    </source>
</evidence>
<evidence type="ECO:0000259" key="2">
    <source>
        <dbReference type="Pfam" id="PF06904"/>
    </source>
</evidence>
<comment type="caution">
    <text evidence="3">The sequence shown here is derived from an EMBL/GenBank/DDBJ whole genome shotgun (WGS) entry which is preliminary data.</text>
</comment>
<proteinExistence type="predicted"/>
<organism evidence="3 4">
    <name type="scientific">Acetobacter musti</name>
    <dbReference type="NCBI Taxonomy" id="864732"/>
    <lineage>
        <taxon>Bacteria</taxon>
        <taxon>Pseudomonadati</taxon>
        <taxon>Pseudomonadota</taxon>
        <taxon>Alphaproteobacteria</taxon>
        <taxon>Acetobacterales</taxon>
        <taxon>Acetobacteraceae</taxon>
        <taxon>Acetobacter</taxon>
    </lineage>
</organism>
<dbReference type="InterPro" id="IPR009683">
    <property type="entry name" value="Extensin-like_C"/>
</dbReference>
<keyword evidence="1" id="KW-0472">Membrane</keyword>
<dbReference type="EMBL" id="WOTB01000002">
    <property type="protein sequence ID" value="NHN83315.1"/>
    <property type="molecule type" value="Genomic_DNA"/>
</dbReference>
<keyword evidence="4" id="KW-1185">Reference proteome</keyword>
<gene>
    <name evidence="3" type="ORF">GOB93_01500</name>
</gene>
<keyword evidence="1" id="KW-0812">Transmembrane</keyword>